<evidence type="ECO:0000313" key="3">
    <source>
        <dbReference type="Proteomes" id="UP000661012"/>
    </source>
</evidence>
<dbReference type="InterPro" id="IPR007069">
    <property type="entry name" value="Transposase_32"/>
</dbReference>
<evidence type="ECO:0000259" key="1">
    <source>
        <dbReference type="Pfam" id="PF04986"/>
    </source>
</evidence>
<dbReference type="PANTHER" id="PTHR37023">
    <property type="entry name" value="TRANSPOSASE"/>
    <property type="match status" value="1"/>
</dbReference>
<dbReference type="PANTHER" id="PTHR37023:SF1">
    <property type="entry name" value="ISSOD25 TRANSPOSASE TNPA_ISSOD25"/>
    <property type="match status" value="1"/>
</dbReference>
<sequence>FCALHTYGRQLNQHPHIHVSVTRGGLDVKHGVWRSLFFKKKAVETIWRSAVIRLLRGSYDRIMPGMLPGLGHIRDERQWRRYLQAQYGRYWKVHFAKKTRGAWHSVKYLGRYLKRPPVSASRLRHYCGGAVVHHYLDHRTGKHKRQMLSQEEMIGRYISHVPARHFKMVRYSGFLANRKRGTLLPRVYEALQMQAREKPEKPGFAVLMKGFLGTDPYQCILCGDRLRFAGAQAGTHATKLLSERLRGMEKKRWLRMPELDQCA</sequence>
<feature type="non-terminal residue" evidence="2">
    <location>
        <position position="1"/>
    </location>
</feature>
<name>A0ABR9A0N4_9GAMM</name>
<organism evidence="2 3">
    <name type="scientific">Erwinia persicina</name>
    <dbReference type="NCBI Taxonomy" id="55211"/>
    <lineage>
        <taxon>Bacteria</taxon>
        <taxon>Pseudomonadati</taxon>
        <taxon>Pseudomonadota</taxon>
        <taxon>Gammaproteobacteria</taxon>
        <taxon>Enterobacterales</taxon>
        <taxon>Erwiniaceae</taxon>
        <taxon>Erwinia</taxon>
    </lineage>
</organism>
<reference evidence="2 3" key="1">
    <citation type="journal article" date="2020" name="FEMS Microbiol. Ecol.">
        <title>Temporal dynamics of bacterial communities during seed development and maturation.</title>
        <authorList>
            <person name="Chesneau G."/>
            <person name="Torres-Cortes G."/>
            <person name="Briand M."/>
            <person name="Darrasse A."/>
            <person name="Preveaux A."/>
            <person name="Marais C."/>
            <person name="Jacques M.A."/>
            <person name="Shade A."/>
            <person name="Barret M."/>
        </authorList>
    </citation>
    <scope>NUCLEOTIDE SEQUENCE [LARGE SCALE GENOMIC DNA]</scope>
    <source>
        <strain evidence="2 3">CFBP13732</strain>
    </source>
</reference>
<dbReference type="RefSeq" id="WP_191928445.1">
    <property type="nucleotide sequence ID" value="NZ_JACYMQ010000057.1"/>
</dbReference>
<gene>
    <name evidence="2" type="ORF">IFT93_24520</name>
</gene>
<accession>A0ABR9A0N4</accession>
<comment type="caution">
    <text evidence="2">The sequence shown here is derived from an EMBL/GenBank/DDBJ whole genome shotgun (WGS) entry which is preliminary data.</text>
</comment>
<protein>
    <submittedName>
        <fullName evidence="2">Transposase</fullName>
    </submittedName>
</protein>
<feature type="domain" description="Transposase IS801/IS1294" evidence="1">
    <location>
        <begin position="1"/>
        <end position="179"/>
    </location>
</feature>
<dbReference type="Proteomes" id="UP000661012">
    <property type="component" value="Unassembled WGS sequence"/>
</dbReference>
<proteinExistence type="predicted"/>
<evidence type="ECO:0000313" key="2">
    <source>
        <dbReference type="EMBL" id="MBD8109500.1"/>
    </source>
</evidence>
<dbReference type="Pfam" id="PF04986">
    <property type="entry name" value="Y2_Tnp"/>
    <property type="match status" value="1"/>
</dbReference>
<keyword evidence="3" id="KW-1185">Reference proteome</keyword>
<dbReference type="EMBL" id="JACYNN010000099">
    <property type="protein sequence ID" value="MBD8109500.1"/>
    <property type="molecule type" value="Genomic_DNA"/>
</dbReference>